<comment type="caution">
    <text evidence="2">The sequence shown here is derived from an EMBL/GenBank/DDBJ whole genome shotgun (WGS) entry which is preliminary data.</text>
</comment>
<proteinExistence type="predicted"/>
<gene>
    <name evidence="2" type="ORF">FOZ63_002672</name>
</gene>
<protein>
    <submittedName>
        <fullName evidence="2">Uncharacterized protein</fullName>
    </submittedName>
</protein>
<keyword evidence="3" id="KW-1185">Reference proteome</keyword>
<dbReference type="EMBL" id="JABANO010031289">
    <property type="protein sequence ID" value="KAF4710486.1"/>
    <property type="molecule type" value="Genomic_DNA"/>
</dbReference>
<dbReference type="InterPro" id="IPR011990">
    <property type="entry name" value="TPR-like_helical_dom_sf"/>
</dbReference>
<dbReference type="PANTHER" id="PTHR47939">
    <property type="entry name" value="MEMBRANE-ASSOCIATED SALT-INDUCIBLE PROTEIN-LIKE"/>
    <property type="match status" value="1"/>
</dbReference>
<dbReference type="InterPro" id="IPR002885">
    <property type="entry name" value="PPR_rpt"/>
</dbReference>
<feature type="region of interest" description="Disordered" evidence="1">
    <location>
        <begin position="16"/>
        <end position="38"/>
    </location>
</feature>
<dbReference type="NCBIfam" id="TIGR00756">
    <property type="entry name" value="PPR"/>
    <property type="match status" value="1"/>
</dbReference>
<dbReference type="Proteomes" id="UP000553632">
    <property type="component" value="Unassembled WGS sequence"/>
</dbReference>
<dbReference type="Gene3D" id="1.25.40.10">
    <property type="entry name" value="Tetratricopeptide repeat domain"/>
    <property type="match status" value="1"/>
</dbReference>
<dbReference type="InterPro" id="IPR050667">
    <property type="entry name" value="PPR-containing_protein"/>
</dbReference>
<dbReference type="Pfam" id="PF01535">
    <property type="entry name" value="PPR"/>
    <property type="match status" value="2"/>
</dbReference>
<dbReference type="AlphaFoldDB" id="A0A7J6QS62"/>
<evidence type="ECO:0000256" key="1">
    <source>
        <dbReference type="SAM" id="MobiDB-lite"/>
    </source>
</evidence>
<dbReference type="OMA" id="CVRCDNI"/>
<sequence length="206" mass="22480">MKIRFGLIQKLASGEKINKTASGKGKKNGKGQTRRQRKKVDMMPFNKKLAKAAERKELGSALRIMSSIKKAGGRPDKHTYANIINTCVRCDNITKAEEFLAEMRDTVGLSVVPMTTMLKGYASEGMRSKAQGLLGEMMEKNIANDRSVSAFLRGCLRHGWFEAAVSAYEKASEKGITEDGCRNVYAKILSLAGRSSEAVALNGLTG</sequence>
<name>A0A7J6QS62_PEROL</name>
<feature type="non-terminal residue" evidence="2">
    <location>
        <position position="1"/>
    </location>
</feature>
<evidence type="ECO:0000313" key="3">
    <source>
        <dbReference type="Proteomes" id="UP000553632"/>
    </source>
</evidence>
<feature type="compositionally biased region" description="Basic residues" evidence="1">
    <location>
        <begin position="24"/>
        <end position="38"/>
    </location>
</feature>
<accession>A0A7J6QS62</accession>
<dbReference type="Pfam" id="PF13812">
    <property type="entry name" value="PPR_3"/>
    <property type="match status" value="1"/>
</dbReference>
<organism evidence="2 3">
    <name type="scientific">Perkinsus olseni</name>
    <name type="common">Perkinsus atlanticus</name>
    <dbReference type="NCBI Taxonomy" id="32597"/>
    <lineage>
        <taxon>Eukaryota</taxon>
        <taxon>Sar</taxon>
        <taxon>Alveolata</taxon>
        <taxon>Perkinsozoa</taxon>
        <taxon>Perkinsea</taxon>
        <taxon>Perkinsida</taxon>
        <taxon>Perkinsidae</taxon>
        <taxon>Perkinsus</taxon>
    </lineage>
</organism>
<reference evidence="2 3" key="1">
    <citation type="submission" date="2020-04" db="EMBL/GenBank/DDBJ databases">
        <title>Perkinsus olseni comparative genomics.</title>
        <authorList>
            <person name="Bogema D.R."/>
        </authorList>
    </citation>
    <scope>NUCLEOTIDE SEQUENCE [LARGE SCALE GENOMIC DNA]</scope>
    <source>
        <strain evidence="2 3">ATCC PRA-207</strain>
    </source>
</reference>
<dbReference type="PANTHER" id="PTHR47939:SF5">
    <property type="entry name" value="PENTACOTRIPEPTIDE-REPEAT REGION OF PRORP DOMAIN-CONTAINING PROTEIN"/>
    <property type="match status" value="1"/>
</dbReference>
<evidence type="ECO:0000313" key="2">
    <source>
        <dbReference type="EMBL" id="KAF4710486.1"/>
    </source>
</evidence>